<dbReference type="EMBL" id="JAUKPO010000039">
    <property type="protein sequence ID" value="MDO1450941.1"/>
    <property type="molecule type" value="Genomic_DNA"/>
</dbReference>
<feature type="signal peptide" evidence="1">
    <location>
        <begin position="1"/>
        <end position="24"/>
    </location>
</feature>
<dbReference type="Proteomes" id="UP001168528">
    <property type="component" value="Unassembled WGS sequence"/>
</dbReference>
<evidence type="ECO:0008006" key="4">
    <source>
        <dbReference type="Google" id="ProtNLM"/>
    </source>
</evidence>
<comment type="caution">
    <text evidence="2">The sequence shown here is derived from an EMBL/GenBank/DDBJ whole genome shotgun (WGS) entry which is preliminary data.</text>
</comment>
<name>A0ABT8RGW3_9BACT</name>
<keyword evidence="1" id="KW-0732">Signal</keyword>
<reference evidence="2" key="1">
    <citation type="submission" date="2023-07" db="EMBL/GenBank/DDBJ databases">
        <title>The genome sequence of Rhodocytophaga aerolata KACC 12507.</title>
        <authorList>
            <person name="Zhang X."/>
        </authorList>
    </citation>
    <scope>NUCLEOTIDE SEQUENCE</scope>
    <source>
        <strain evidence="2">KACC 12507</strain>
    </source>
</reference>
<proteinExistence type="predicted"/>
<keyword evidence="3" id="KW-1185">Reference proteome</keyword>
<organism evidence="2 3">
    <name type="scientific">Rhodocytophaga aerolata</name>
    <dbReference type="NCBI Taxonomy" id="455078"/>
    <lineage>
        <taxon>Bacteria</taxon>
        <taxon>Pseudomonadati</taxon>
        <taxon>Bacteroidota</taxon>
        <taxon>Cytophagia</taxon>
        <taxon>Cytophagales</taxon>
        <taxon>Rhodocytophagaceae</taxon>
        <taxon>Rhodocytophaga</taxon>
    </lineage>
</organism>
<evidence type="ECO:0000313" key="3">
    <source>
        <dbReference type="Proteomes" id="UP001168528"/>
    </source>
</evidence>
<evidence type="ECO:0000313" key="2">
    <source>
        <dbReference type="EMBL" id="MDO1450941.1"/>
    </source>
</evidence>
<protein>
    <recommendedName>
        <fullName evidence="4">Tetratricopeptide repeat protein</fullName>
    </recommendedName>
</protein>
<sequence>MMKFCLTGLFYMLCFLVTLPAALAVTQPDYAQYHGQVMEAERLLAEEKYQQALVVYENLFHTYPFIFLREYQVATQLALQLKDTAKAGDYLKKGIAAGWSRKSIRKNTYLAPIQKDLREYYSSLNKQYQDRLDGEYRRQVKKMFAKDQWKALGALFTFSSKGQDRYAEKRFAPHSEKQVQQLIEMMAGKGYPGERLIGKNFWVTTILSHHNSISHRYVQADTLYPFIKPTLLAAIRSGYMSPEEFALIDDWYRAVKFNRQTEGYGYLNHPTRDGLSQVNALRRQIGLSPVEIRNRLVDLEMKTGMRFYLPGAPWVEGKISITE</sequence>
<dbReference type="RefSeq" id="WP_302041741.1">
    <property type="nucleotide sequence ID" value="NZ_JAUKPO010000039.1"/>
</dbReference>
<gene>
    <name evidence="2" type="ORF">Q0590_32000</name>
</gene>
<feature type="chain" id="PRO_5046549025" description="Tetratricopeptide repeat protein" evidence="1">
    <location>
        <begin position="25"/>
        <end position="323"/>
    </location>
</feature>
<accession>A0ABT8RGW3</accession>
<evidence type="ECO:0000256" key="1">
    <source>
        <dbReference type="SAM" id="SignalP"/>
    </source>
</evidence>